<dbReference type="RefSeq" id="WP_133909278.1">
    <property type="nucleotide sequence ID" value="NZ_SOCP01000032.1"/>
</dbReference>
<gene>
    <name evidence="2" type="ORF">CLV71_13259</name>
</gene>
<name>A0A4R7USW7_9PSEU</name>
<protein>
    <recommendedName>
        <fullName evidence="4">Peptidase inhibitor family I36</fullName>
    </recommendedName>
</protein>
<dbReference type="OrthoDB" id="4283316at2"/>
<evidence type="ECO:0008006" key="4">
    <source>
        <dbReference type="Google" id="ProtNLM"/>
    </source>
</evidence>
<organism evidence="2 3">
    <name type="scientific">Actinophytocola oryzae</name>
    <dbReference type="NCBI Taxonomy" id="502181"/>
    <lineage>
        <taxon>Bacteria</taxon>
        <taxon>Bacillati</taxon>
        <taxon>Actinomycetota</taxon>
        <taxon>Actinomycetes</taxon>
        <taxon>Pseudonocardiales</taxon>
        <taxon>Pseudonocardiaceae</taxon>
    </lineage>
</organism>
<evidence type="ECO:0000256" key="1">
    <source>
        <dbReference type="SAM" id="SignalP"/>
    </source>
</evidence>
<dbReference type="Proteomes" id="UP000294927">
    <property type="component" value="Unassembled WGS sequence"/>
</dbReference>
<reference evidence="2 3" key="1">
    <citation type="submission" date="2019-03" db="EMBL/GenBank/DDBJ databases">
        <title>Genomic Encyclopedia of Archaeal and Bacterial Type Strains, Phase II (KMG-II): from individual species to whole genera.</title>
        <authorList>
            <person name="Goeker M."/>
        </authorList>
    </citation>
    <scope>NUCLEOTIDE SEQUENCE [LARGE SCALE GENOMIC DNA]</scope>
    <source>
        <strain evidence="2 3">DSM 45499</strain>
    </source>
</reference>
<accession>A0A4R7USW7</accession>
<evidence type="ECO:0000313" key="3">
    <source>
        <dbReference type="Proteomes" id="UP000294927"/>
    </source>
</evidence>
<dbReference type="AlphaFoldDB" id="A0A4R7USW7"/>
<feature type="chain" id="PRO_5038995045" description="Peptidase inhibitor family I36" evidence="1">
    <location>
        <begin position="24"/>
        <end position="137"/>
    </location>
</feature>
<keyword evidence="1" id="KW-0732">Signal</keyword>
<comment type="caution">
    <text evidence="2">The sequence shown here is derived from an EMBL/GenBank/DDBJ whole genome shotgun (WGS) entry which is preliminary data.</text>
</comment>
<proteinExistence type="predicted"/>
<keyword evidence="3" id="KW-1185">Reference proteome</keyword>
<evidence type="ECO:0000313" key="2">
    <source>
        <dbReference type="EMBL" id="TDV36081.1"/>
    </source>
</evidence>
<sequence>MKPVRRFSAALLSLFAFSLMVVANPPSAQAQGSCPSGSYCIWVDVNFVWPYCWWPGDDGTYWNDWCSSNGGNEHLAADAATSYHNNGVPAEFDAIRSFREEWYGGSTLTWYAARGARVGWVGASANDDAESHYWYNG</sequence>
<dbReference type="EMBL" id="SOCP01000032">
    <property type="protein sequence ID" value="TDV36081.1"/>
    <property type="molecule type" value="Genomic_DNA"/>
</dbReference>
<feature type="signal peptide" evidence="1">
    <location>
        <begin position="1"/>
        <end position="23"/>
    </location>
</feature>